<feature type="region of interest" description="Disordered" evidence="1">
    <location>
        <begin position="703"/>
        <end position="727"/>
    </location>
</feature>
<evidence type="ECO:0000259" key="2">
    <source>
        <dbReference type="PROSITE" id="PS50031"/>
    </source>
</evidence>
<dbReference type="CDD" id="cd00052">
    <property type="entry name" value="EH"/>
    <property type="match status" value="1"/>
</dbReference>
<feature type="compositionally biased region" description="Basic residues" evidence="1">
    <location>
        <begin position="201"/>
        <end position="210"/>
    </location>
</feature>
<reference evidence="3" key="2">
    <citation type="submission" date="2023-06" db="EMBL/GenBank/DDBJ databases">
        <authorList>
            <consortium name="Lawrence Berkeley National Laboratory"/>
            <person name="Haridas S."/>
            <person name="Hensen N."/>
            <person name="Bonometti L."/>
            <person name="Westerberg I."/>
            <person name="Brannstrom I.O."/>
            <person name="Guillou S."/>
            <person name="Cros-Aarteil S."/>
            <person name="Calhoun S."/>
            <person name="Kuo A."/>
            <person name="Mondo S."/>
            <person name="Pangilinan J."/>
            <person name="Riley R."/>
            <person name="Labutti K."/>
            <person name="Andreopoulos B."/>
            <person name="Lipzen A."/>
            <person name="Chen C."/>
            <person name="Yanf M."/>
            <person name="Daum C."/>
            <person name="Ng V."/>
            <person name="Clum A."/>
            <person name="Steindorff A."/>
            <person name="Ohm R."/>
            <person name="Martin F."/>
            <person name="Silar P."/>
            <person name="Natvig D."/>
            <person name="Lalanne C."/>
            <person name="Gautier V."/>
            <person name="Ament-Velasquez S.L."/>
            <person name="Kruys A."/>
            <person name="Hutchinson M.I."/>
            <person name="Powell A.J."/>
            <person name="Barry K."/>
            <person name="Miller A.N."/>
            <person name="Grigoriev I.V."/>
            <person name="Debuchy R."/>
            <person name="Gladieux P."/>
            <person name="Thoren M.H."/>
            <person name="Johannesson H."/>
        </authorList>
    </citation>
    <scope>NUCLEOTIDE SEQUENCE</scope>
    <source>
        <strain evidence="3">CBS 118394</strain>
    </source>
</reference>
<proteinExistence type="predicted"/>
<feature type="region of interest" description="Disordered" evidence="1">
    <location>
        <begin position="558"/>
        <end position="580"/>
    </location>
</feature>
<feature type="compositionally biased region" description="Polar residues" evidence="1">
    <location>
        <begin position="340"/>
        <end position="349"/>
    </location>
</feature>
<dbReference type="Proteomes" id="UP001283341">
    <property type="component" value="Unassembled WGS sequence"/>
</dbReference>
<protein>
    <recommendedName>
        <fullName evidence="2">EH domain-containing protein</fullName>
    </recommendedName>
</protein>
<feature type="region of interest" description="Disordered" evidence="1">
    <location>
        <begin position="808"/>
        <end position="844"/>
    </location>
</feature>
<dbReference type="GO" id="GO:0005737">
    <property type="term" value="C:cytoplasm"/>
    <property type="evidence" value="ECO:0007669"/>
    <property type="project" value="TreeGrafter"/>
</dbReference>
<evidence type="ECO:0000256" key="1">
    <source>
        <dbReference type="SAM" id="MobiDB-lite"/>
    </source>
</evidence>
<feature type="compositionally biased region" description="Polar residues" evidence="1">
    <location>
        <begin position="88"/>
        <end position="99"/>
    </location>
</feature>
<evidence type="ECO:0000313" key="4">
    <source>
        <dbReference type="Proteomes" id="UP001283341"/>
    </source>
</evidence>
<feature type="domain" description="EH" evidence="2">
    <location>
        <begin position="748"/>
        <end position="812"/>
    </location>
</feature>
<organism evidence="3 4">
    <name type="scientific">Apodospora peruviana</name>
    <dbReference type="NCBI Taxonomy" id="516989"/>
    <lineage>
        <taxon>Eukaryota</taxon>
        <taxon>Fungi</taxon>
        <taxon>Dikarya</taxon>
        <taxon>Ascomycota</taxon>
        <taxon>Pezizomycotina</taxon>
        <taxon>Sordariomycetes</taxon>
        <taxon>Sordariomycetidae</taxon>
        <taxon>Sordariales</taxon>
        <taxon>Lasiosphaeriaceae</taxon>
        <taxon>Apodospora</taxon>
    </lineage>
</organism>
<feature type="compositionally biased region" description="Low complexity" evidence="1">
    <location>
        <begin position="139"/>
        <end position="154"/>
    </location>
</feature>
<dbReference type="SUPFAM" id="SSF47473">
    <property type="entry name" value="EF-hand"/>
    <property type="match status" value="1"/>
</dbReference>
<dbReference type="PANTHER" id="PTHR11216:SF31">
    <property type="entry name" value="AT21416P"/>
    <property type="match status" value="1"/>
</dbReference>
<dbReference type="PROSITE" id="PS50031">
    <property type="entry name" value="EH"/>
    <property type="match status" value="1"/>
</dbReference>
<accession>A0AAE0M7X3</accession>
<dbReference type="AlphaFoldDB" id="A0AAE0M7X3"/>
<feature type="compositionally biased region" description="Basic and acidic residues" evidence="1">
    <location>
        <begin position="823"/>
        <end position="835"/>
    </location>
</feature>
<feature type="compositionally biased region" description="Basic residues" evidence="1">
    <location>
        <begin position="642"/>
        <end position="659"/>
    </location>
</feature>
<feature type="region of interest" description="Disordered" evidence="1">
    <location>
        <begin position="1"/>
        <end position="26"/>
    </location>
</feature>
<feature type="compositionally biased region" description="Low complexity" evidence="1">
    <location>
        <begin position="9"/>
        <end position="26"/>
    </location>
</feature>
<feature type="compositionally biased region" description="Low complexity" evidence="1">
    <location>
        <begin position="456"/>
        <end position="474"/>
    </location>
</feature>
<name>A0AAE0M7X3_9PEZI</name>
<feature type="compositionally biased region" description="Polar residues" evidence="1">
    <location>
        <begin position="176"/>
        <end position="200"/>
    </location>
</feature>
<feature type="compositionally biased region" description="Basic and acidic residues" evidence="1">
    <location>
        <begin position="245"/>
        <end position="255"/>
    </location>
</feature>
<dbReference type="Gene3D" id="1.10.238.10">
    <property type="entry name" value="EF-hand"/>
    <property type="match status" value="1"/>
</dbReference>
<dbReference type="InterPro" id="IPR011992">
    <property type="entry name" value="EF-hand-dom_pair"/>
</dbReference>
<feature type="compositionally biased region" description="Basic and acidic residues" evidence="1">
    <location>
        <begin position="116"/>
        <end position="133"/>
    </location>
</feature>
<dbReference type="InterPro" id="IPR000261">
    <property type="entry name" value="EH_dom"/>
</dbReference>
<dbReference type="Pfam" id="PF12763">
    <property type="entry name" value="EH"/>
    <property type="match status" value="1"/>
</dbReference>
<reference evidence="3" key="1">
    <citation type="journal article" date="2023" name="Mol. Phylogenet. Evol.">
        <title>Genome-scale phylogeny and comparative genomics of the fungal order Sordariales.</title>
        <authorList>
            <person name="Hensen N."/>
            <person name="Bonometti L."/>
            <person name="Westerberg I."/>
            <person name="Brannstrom I.O."/>
            <person name="Guillou S."/>
            <person name="Cros-Aarteil S."/>
            <person name="Calhoun S."/>
            <person name="Haridas S."/>
            <person name="Kuo A."/>
            <person name="Mondo S."/>
            <person name="Pangilinan J."/>
            <person name="Riley R."/>
            <person name="LaButti K."/>
            <person name="Andreopoulos B."/>
            <person name="Lipzen A."/>
            <person name="Chen C."/>
            <person name="Yan M."/>
            <person name="Daum C."/>
            <person name="Ng V."/>
            <person name="Clum A."/>
            <person name="Steindorff A."/>
            <person name="Ohm R.A."/>
            <person name="Martin F."/>
            <person name="Silar P."/>
            <person name="Natvig D.O."/>
            <person name="Lalanne C."/>
            <person name="Gautier V."/>
            <person name="Ament-Velasquez S.L."/>
            <person name="Kruys A."/>
            <person name="Hutchinson M.I."/>
            <person name="Powell A.J."/>
            <person name="Barry K."/>
            <person name="Miller A.N."/>
            <person name="Grigoriev I.V."/>
            <person name="Debuchy R."/>
            <person name="Gladieux P."/>
            <person name="Hiltunen Thoren M."/>
            <person name="Johannesson H."/>
        </authorList>
    </citation>
    <scope>NUCLEOTIDE SEQUENCE</scope>
    <source>
        <strain evidence="3">CBS 118394</strain>
    </source>
</reference>
<dbReference type="EMBL" id="JAUEDM010000003">
    <property type="protein sequence ID" value="KAK3322220.1"/>
    <property type="molecule type" value="Genomic_DNA"/>
</dbReference>
<dbReference type="PANTHER" id="PTHR11216">
    <property type="entry name" value="EH DOMAIN"/>
    <property type="match status" value="1"/>
</dbReference>
<feature type="compositionally biased region" description="Pro residues" evidence="1">
    <location>
        <begin position="262"/>
        <end position="279"/>
    </location>
</feature>
<keyword evidence="4" id="KW-1185">Reference proteome</keyword>
<gene>
    <name evidence="3" type="ORF">B0H66DRAFT_589991</name>
</gene>
<sequence>MTLGPSFDTPSRAAVTSASSTLATPGNPALAAALKGATLAFQAGSGQKTIDDHKPDSTARGPSWARSQPPSDNGALRAAAQAARDHSGSSPRSPTSRQGVSRHGTDGSAQELGIYNRDRERDRGRDRELDHGTFVHQVSQQLSSPLSAGSSPLLHPNARAGTDGKHASFIAATLAASRSASPSPNHTGQKFAQSPFTPTQKHSRVTRRRSSSANSLLTLSPAGQDLHPTDTSSIPPANSLISLFESKKDDMDPVKRRGPAPLQRPGPYPKIQPPTPPRSRSPDLEPRSEVQPAAVSKKPKPATLVENPPASLSQKISPDEVEGPMVPPRVSQPRRKTCTEDNATTSAESQPVEKLKPSPPPKSISKPVLPAAERRTTKITIPTKLPATEVVSPQPKRVVKTPQLEAPILPLRRSSTVKLTVSSARSPPATSHNIESKRSHREPHPESEDRAMRRLSQLSDSSDDSFVSASSTQSPRAASPVKDLEYFNANDGSSRNSPTPRPPSLPAWSPSSLGGPSPSLQTVLRRPTAPNASSPNLALDSLTNAIVAGNLASARLANRSGASSPGCPPPLPAPRRHGVSPLHALQPQRTADSLHSNYLHYHNGGRKSPSRQHQNQHEQRTGMLQTLRAPHTSVSDDEEARRHNHRHRKKALGGIKKHAHQEGSRRRWRDEISARERRRYEAVWASNRGLFLKPGFAFQHADNWRSSPSPSPAVASGTDQKKSSITQVDLSRAWDGPEAEYVVNVVVRDIWSRSRLPPDELAEVWDLVDRRKQGVLGKEEFVVGMWLIDQRLRGRKIPARVSESVSASARGNGMKVPLPPVAAREKERHGHGEKRGVRKGKSIH</sequence>
<feature type="compositionally biased region" description="Polar residues" evidence="1">
    <location>
        <begin position="413"/>
        <end position="433"/>
    </location>
</feature>
<dbReference type="SMART" id="SM00027">
    <property type="entry name" value="EH"/>
    <property type="match status" value="1"/>
</dbReference>
<feature type="region of interest" description="Disordered" evidence="1">
    <location>
        <begin position="44"/>
        <end position="537"/>
    </location>
</feature>
<evidence type="ECO:0000313" key="3">
    <source>
        <dbReference type="EMBL" id="KAK3322220.1"/>
    </source>
</evidence>
<feature type="compositionally biased region" description="Basic and acidic residues" evidence="1">
    <location>
        <begin position="434"/>
        <end position="452"/>
    </location>
</feature>
<feature type="compositionally biased region" description="Polar residues" evidence="1">
    <location>
        <begin position="229"/>
        <end position="241"/>
    </location>
</feature>
<feature type="compositionally biased region" description="Low complexity" evidence="1">
    <location>
        <begin position="506"/>
        <end position="520"/>
    </location>
</feature>
<feature type="region of interest" description="Disordered" evidence="1">
    <location>
        <begin position="598"/>
        <end position="667"/>
    </location>
</feature>
<comment type="caution">
    <text evidence="3">The sequence shown here is derived from an EMBL/GenBank/DDBJ whole genome shotgun (WGS) entry which is preliminary data.</text>
</comment>